<comment type="caution">
    <text evidence="2">The sequence shown here is derived from an EMBL/GenBank/DDBJ whole genome shotgun (WGS) entry which is preliminary data.</text>
</comment>
<accession>C9L6E8</accession>
<dbReference type="AlphaFoldDB" id="C9L6E8"/>
<dbReference type="KEGG" id="bhan:CGC63_06235"/>
<keyword evidence="3" id="KW-1185">Reference proteome</keyword>
<proteinExistence type="predicted"/>
<dbReference type="PANTHER" id="PTHR34107">
    <property type="entry name" value="SLL0198 PROTEIN-RELATED"/>
    <property type="match status" value="1"/>
</dbReference>
<dbReference type="SUPFAM" id="SSF52980">
    <property type="entry name" value="Restriction endonuclease-like"/>
    <property type="match status" value="1"/>
</dbReference>
<evidence type="ECO:0000313" key="2">
    <source>
        <dbReference type="EMBL" id="EEX22730.1"/>
    </source>
</evidence>
<gene>
    <name evidence="2" type="ORF">BLAHAN_04955</name>
</gene>
<dbReference type="Gene3D" id="3.90.1570.10">
    <property type="entry name" value="tt1808, chain A"/>
    <property type="match status" value="1"/>
</dbReference>
<dbReference type="eggNOG" id="COG4636">
    <property type="taxonomic scope" value="Bacteria"/>
</dbReference>
<dbReference type="InterPro" id="IPR008538">
    <property type="entry name" value="Uma2"/>
</dbReference>
<dbReference type="InterPro" id="IPR012296">
    <property type="entry name" value="Nuclease_put_TT1808"/>
</dbReference>
<evidence type="ECO:0000313" key="3">
    <source>
        <dbReference type="Proteomes" id="UP000003755"/>
    </source>
</evidence>
<dbReference type="HOGENOM" id="CLU_076312_0_2_9"/>
<dbReference type="Proteomes" id="UP000003755">
    <property type="component" value="Unassembled WGS sequence"/>
</dbReference>
<dbReference type="EMBL" id="ABYU02000011">
    <property type="protein sequence ID" value="EEX22730.1"/>
    <property type="molecule type" value="Genomic_DNA"/>
</dbReference>
<protein>
    <recommendedName>
        <fullName evidence="1">Putative restriction endonuclease domain-containing protein</fullName>
    </recommendedName>
</protein>
<evidence type="ECO:0000259" key="1">
    <source>
        <dbReference type="Pfam" id="PF05685"/>
    </source>
</evidence>
<name>C9L6E8_BLAHA</name>
<dbReference type="Pfam" id="PF05685">
    <property type="entry name" value="Uma2"/>
    <property type="match status" value="1"/>
</dbReference>
<dbReference type="RefSeq" id="WP_004222439.1">
    <property type="nucleotide sequence ID" value="NZ_CP022413.2"/>
</dbReference>
<feature type="domain" description="Putative restriction endonuclease" evidence="1">
    <location>
        <begin position="12"/>
        <end position="151"/>
    </location>
</feature>
<organism evidence="2 3">
    <name type="scientific">Blautia hansenii DSM 20583</name>
    <dbReference type="NCBI Taxonomy" id="537007"/>
    <lineage>
        <taxon>Bacteria</taxon>
        <taxon>Bacillati</taxon>
        <taxon>Bacillota</taxon>
        <taxon>Clostridia</taxon>
        <taxon>Lachnospirales</taxon>
        <taxon>Lachnospiraceae</taxon>
        <taxon>Blautia</taxon>
    </lineage>
</organism>
<dbReference type="CDD" id="cd06260">
    <property type="entry name" value="DUF820-like"/>
    <property type="match status" value="1"/>
</dbReference>
<reference evidence="2" key="1">
    <citation type="submission" date="2009-09" db="EMBL/GenBank/DDBJ databases">
        <authorList>
            <person name="Weinstock G."/>
            <person name="Sodergren E."/>
            <person name="Clifton S."/>
            <person name="Fulton L."/>
            <person name="Fulton B."/>
            <person name="Courtney L."/>
            <person name="Fronick C."/>
            <person name="Harrison M."/>
            <person name="Strong C."/>
            <person name="Farmer C."/>
            <person name="Delahaunty K."/>
            <person name="Markovic C."/>
            <person name="Hall O."/>
            <person name="Minx P."/>
            <person name="Tomlinson C."/>
            <person name="Mitreva M."/>
            <person name="Nelson J."/>
            <person name="Hou S."/>
            <person name="Wollam A."/>
            <person name="Pepin K.H."/>
            <person name="Johnson M."/>
            <person name="Bhonagiri V."/>
            <person name="Nash W.E."/>
            <person name="Warren W."/>
            <person name="Chinwalla A."/>
            <person name="Mardis E.R."/>
            <person name="Wilson R.K."/>
        </authorList>
    </citation>
    <scope>NUCLEOTIDE SEQUENCE [LARGE SCALE GENOMIC DNA]</scope>
    <source>
        <strain evidence="2">DSM 20583</strain>
    </source>
</reference>
<dbReference type="InterPro" id="IPR011335">
    <property type="entry name" value="Restrct_endonuc-II-like"/>
</dbReference>
<sequence length="185" mass="20824">MPFPKTNIHTLEDIYSLPDGERAELINGKIYNMAPPNRIHQKLVMELSGTLREYIKSQHGSCEIYPAPFAVFLGENTPNYVEPDISVICDKNKLTDKGCNGAPDFVIEIVSPGSRKMDYSTKNALYSDFGVREYWIVDPAKERTTVYRYEEDAAPIIIPFSMPIAVGIYQNLSITIADTIAELLE</sequence>
<dbReference type="PANTHER" id="PTHR34107:SF4">
    <property type="entry name" value="SLL1222 PROTEIN"/>
    <property type="match status" value="1"/>
</dbReference>